<dbReference type="InterPro" id="IPR025097">
    <property type="entry name" value="DUF4023"/>
</dbReference>
<feature type="region of interest" description="Disordered" evidence="1">
    <location>
        <begin position="1"/>
        <end position="38"/>
    </location>
</feature>
<dbReference type="OrthoDB" id="2631586at2"/>
<evidence type="ECO:0000256" key="1">
    <source>
        <dbReference type="SAM" id="MobiDB-lite"/>
    </source>
</evidence>
<evidence type="ECO:0000313" key="3">
    <source>
        <dbReference type="Proteomes" id="UP000216498"/>
    </source>
</evidence>
<protein>
    <submittedName>
        <fullName evidence="2">DUF4023 domain-containing protein</fullName>
    </submittedName>
</protein>
<keyword evidence="3" id="KW-1185">Reference proteome</keyword>
<gene>
    <name evidence="2" type="ORF">CIL03_06370</name>
</gene>
<evidence type="ECO:0000313" key="2">
    <source>
        <dbReference type="EMBL" id="OZU89337.1"/>
    </source>
</evidence>
<accession>A0A265NBZ1</accession>
<organism evidence="2 3">
    <name type="scientific">Virgibacillus indicus</name>
    <dbReference type="NCBI Taxonomy" id="2024554"/>
    <lineage>
        <taxon>Bacteria</taxon>
        <taxon>Bacillati</taxon>
        <taxon>Bacillota</taxon>
        <taxon>Bacilli</taxon>
        <taxon>Bacillales</taxon>
        <taxon>Bacillaceae</taxon>
        <taxon>Virgibacillus</taxon>
    </lineage>
</organism>
<feature type="compositionally biased region" description="Basic and acidic residues" evidence="1">
    <location>
        <begin position="1"/>
        <end position="15"/>
    </location>
</feature>
<dbReference type="AlphaFoldDB" id="A0A265NBZ1"/>
<dbReference type="Proteomes" id="UP000216498">
    <property type="component" value="Unassembled WGS sequence"/>
</dbReference>
<dbReference type="Pfam" id="PF13215">
    <property type="entry name" value="DUF4023"/>
    <property type="match status" value="1"/>
</dbReference>
<reference evidence="2 3" key="1">
    <citation type="submission" date="2017-08" db="EMBL/GenBank/DDBJ databases">
        <title>Virgibacillus indicus sp. nov. and Virgibacillus profoundi sp. nov, two moderately halophilic bacteria isolated from marine sediment by using the Microfluidic Streak Plate.</title>
        <authorList>
            <person name="Xu B."/>
            <person name="Hu B."/>
            <person name="Wang J."/>
            <person name="Zhu Y."/>
            <person name="Huang L."/>
            <person name="Du W."/>
            <person name="Huang Y."/>
        </authorList>
    </citation>
    <scope>NUCLEOTIDE SEQUENCE [LARGE SCALE GENOMIC DNA]</scope>
    <source>
        <strain evidence="2 3">IO3-P2-C2</strain>
    </source>
</reference>
<comment type="caution">
    <text evidence="2">The sequence shown here is derived from an EMBL/GenBank/DDBJ whole genome shotgun (WGS) entry which is preliminary data.</text>
</comment>
<dbReference type="RefSeq" id="WP_094884768.1">
    <property type="nucleotide sequence ID" value="NZ_NPMS01000002.1"/>
</dbReference>
<dbReference type="EMBL" id="NPMS01000002">
    <property type="protein sequence ID" value="OZU89337.1"/>
    <property type="molecule type" value="Genomic_DNA"/>
</dbReference>
<sequence>MDTNDFVKKFNETKKKDHQNKKRQGHDDPSKKLPNKRH</sequence>
<name>A0A265NBZ1_9BACI</name>
<proteinExistence type="predicted"/>